<organism evidence="1 2">
    <name type="scientific">Streptomyces kanasensis</name>
    <dbReference type="NCBI Taxonomy" id="936756"/>
    <lineage>
        <taxon>Bacteria</taxon>
        <taxon>Bacillati</taxon>
        <taxon>Actinomycetota</taxon>
        <taxon>Actinomycetes</taxon>
        <taxon>Kitasatosporales</taxon>
        <taxon>Streptomycetaceae</taxon>
        <taxon>Streptomyces</taxon>
    </lineage>
</organism>
<dbReference type="OrthoDB" id="3188010at2"/>
<reference evidence="1 2" key="1">
    <citation type="submission" date="2015-11" db="EMBL/GenBank/DDBJ databases">
        <title>Genome-wide analysis reveals the secondary metabolome in Streptomyces kanasensis ZX01.</title>
        <authorList>
            <person name="Zhang G."/>
            <person name="Han L."/>
            <person name="Feng J."/>
            <person name="Zhang X."/>
        </authorList>
    </citation>
    <scope>NUCLEOTIDE SEQUENCE [LARGE SCALE GENOMIC DNA]</scope>
    <source>
        <strain evidence="1 2">ZX01</strain>
    </source>
</reference>
<dbReference type="InterPro" id="IPR027417">
    <property type="entry name" value="P-loop_NTPase"/>
</dbReference>
<accession>A0A117IVV7</accession>
<sequence length="519" mass="55677">MSLLPAERTDAAPEHIPDARGVQRPRVFTAPPYVSSSGQEAVELAAVAGLMLDEWQQFALHVGLGETETGSWSAFEVAVNVARQNGKGGIIEARELAGLFLLGERLILHSAHEFKTAKEAFLRIVSLITNTDSLRKRVKAVRQTTGEEAVELLTGQRLRFLARSGGSGRGFTGNCNILDEDMILGDDAMGALMPTMAAVKDPQVWYLGSAGIGAPSVQLARLRRRALAAMESGEPDPSLAYLEWSIDPHLTECSPNCTAHDDPLSPLSVAKANPALGYRLTLEHTERERLTMSPEIFARERLGVGDYPSDEGDNWRVIGEDAWRAVADGKSTMADPVAFAVDTTPERSHSAICAAGRSGEATHVEVVDHRPGTGWVAGRVVELVSRWRPCALVIDEGGPAGSLIPAIRKALAAGDPEQNIEGLPDDELDELLLIPKVRQVAQACGQFYDGVAEHGIVHLDQAPLTTALAGADKRPVGDGWAWARRGVSVDISPLVGATFAAWGHAERAHVEPEGAPNLW</sequence>
<dbReference type="STRING" id="936756.ATE80_13065"/>
<proteinExistence type="predicted"/>
<dbReference type="Proteomes" id="UP000054011">
    <property type="component" value="Unassembled WGS sequence"/>
</dbReference>
<evidence type="ECO:0000313" key="1">
    <source>
        <dbReference type="EMBL" id="KUH38393.1"/>
    </source>
</evidence>
<name>A0A117IVV7_9ACTN</name>
<gene>
    <name evidence="1" type="ORF">ATE80_13065</name>
</gene>
<dbReference type="Gene3D" id="3.40.50.300">
    <property type="entry name" value="P-loop containing nucleotide triphosphate hydrolases"/>
    <property type="match status" value="1"/>
</dbReference>
<dbReference type="RefSeq" id="WP_058942370.1">
    <property type="nucleotide sequence ID" value="NZ_LNSV01000027.1"/>
</dbReference>
<dbReference type="EMBL" id="LNSV01000027">
    <property type="protein sequence ID" value="KUH38393.1"/>
    <property type="molecule type" value="Genomic_DNA"/>
</dbReference>
<evidence type="ECO:0000313" key="2">
    <source>
        <dbReference type="Proteomes" id="UP000054011"/>
    </source>
</evidence>
<comment type="caution">
    <text evidence="1">The sequence shown here is derived from an EMBL/GenBank/DDBJ whole genome shotgun (WGS) entry which is preliminary data.</text>
</comment>
<keyword evidence="2" id="KW-1185">Reference proteome</keyword>
<protein>
    <submittedName>
        <fullName evidence="1">Terminase</fullName>
    </submittedName>
</protein>
<dbReference type="AlphaFoldDB" id="A0A117IVV7"/>